<reference evidence="2" key="2">
    <citation type="journal article" date="2024" name="Plant">
        <title>Genomic evolution and insights into agronomic trait innovations of Sesamum species.</title>
        <authorList>
            <person name="Miao H."/>
            <person name="Wang L."/>
            <person name="Qu L."/>
            <person name="Liu H."/>
            <person name="Sun Y."/>
            <person name="Le M."/>
            <person name="Wang Q."/>
            <person name="Wei S."/>
            <person name="Zheng Y."/>
            <person name="Lin W."/>
            <person name="Duan Y."/>
            <person name="Cao H."/>
            <person name="Xiong S."/>
            <person name="Wang X."/>
            <person name="Wei L."/>
            <person name="Li C."/>
            <person name="Ma Q."/>
            <person name="Ju M."/>
            <person name="Zhao R."/>
            <person name="Li G."/>
            <person name="Mu C."/>
            <person name="Tian Q."/>
            <person name="Mei H."/>
            <person name="Zhang T."/>
            <person name="Gao T."/>
            <person name="Zhang H."/>
        </authorList>
    </citation>
    <scope>NUCLEOTIDE SEQUENCE</scope>
    <source>
        <strain evidence="2">3651</strain>
    </source>
</reference>
<sequence>MPTLEPQVPGRSSSNIDALVTPAGDPSGDSYKHPASSTPVVAIEVAGGEVAPPPEGVLPADANTGASGFQEVELAEEPSKKCQCKSKKHPTKDQANPVGVVSRGLKAEPLRMLPRRGKTPNT</sequence>
<gene>
    <name evidence="2" type="ORF">Salat_2595800</name>
</gene>
<evidence type="ECO:0000313" key="3">
    <source>
        <dbReference type="Proteomes" id="UP001293254"/>
    </source>
</evidence>
<reference evidence="2" key="1">
    <citation type="submission" date="2020-06" db="EMBL/GenBank/DDBJ databases">
        <authorList>
            <person name="Li T."/>
            <person name="Hu X."/>
            <person name="Zhang T."/>
            <person name="Song X."/>
            <person name="Zhang H."/>
            <person name="Dai N."/>
            <person name="Sheng W."/>
            <person name="Hou X."/>
            <person name="Wei L."/>
        </authorList>
    </citation>
    <scope>NUCLEOTIDE SEQUENCE</scope>
    <source>
        <strain evidence="2">3651</strain>
        <tissue evidence="2">Leaf</tissue>
    </source>
</reference>
<dbReference type="EMBL" id="JACGWO010000011">
    <property type="protein sequence ID" value="KAK4414888.1"/>
    <property type="molecule type" value="Genomic_DNA"/>
</dbReference>
<organism evidence="2 3">
    <name type="scientific">Sesamum alatum</name>
    <dbReference type="NCBI Taxonomy" id="300844"/>
    <lineage>
        <taxon>Eukaryota</taxon>
        <taxon>Viridiplantae</taxon>
        <taxon>Streptophyta</taxon>
        <taxon>Embryophyta</taxon>
        <taxon>Tracheophyta</taxon>
        <taxon>Spermatophyta</taxon>
        <taxon>Magnoliopsida</taxon>
        <taxon>eudicotyledons</taxon>
        <taxon>Gunneridae</taxon>
        <taxon>Pentapetalae</taxon>
        <taxon>asterids</taxon>
        <taxon>lamiids</taxon>
        <taxon>Lamiales</taxon>
        <taxon>Pedaliaceae</taxon>
        <taxon>Sesamum</taxon>
    </lineage>
</organism>
<evidence type="ECO:0000256" key="1">
    <source>
        <dbReference type="SAM" id="MobiDB-lite"/>
    </source>
</evidence>
<feature type="region of interest" description="Disordered" evidence="1">
    <location>
        <begin position="1"/>
        <end position="35"/>
    </location>
</feature>
<name>A0AAE2CAD1_9LAMI</name>
<dbReference type="AlphaFoldDB" id="A0AAE2CAD1"/>
<proteinExistence type="predicted"/>
<comment type="caution">
    <text evidence="2">The sequence shown here is derived from an EMBL/GenBank/DDBJ whole genome shotgun (WGS) entry which is preliminary data.</text>
</comment>
<dbReference type="Proteomes" id="UP001293254">
    <property type="component" value="Unassembled WGS sequence"/>
</dbReference>
<feature type="region of interest" description="Disordered" evidence="1">
    <location>
        <begin position="80"/>
        <end position="122"/>
    </location>
</feature>
<keyword evidence="3" id="KW-1185">Reference proteome</keyword>
<protein>
    <submittedName>
        <fullName evidence="2">Uncharacterized protein</fullName>
    </submittedName>
</protein>
<evidence type="ECO:0000313" key="2">
    <source>
        <dbReference type="EMBL" id="KAK4414888.1"/>
    </source>
</evidence>
<feature type="compositionally biased region" description="Basic residues" evidence="1">
    <location>
        <begin position="113"/>
        <end position="122"/>
    </location>
</feature>
<accession>A0AAE2CAD1</accession>